<organism evidence="1 2">
    <name type="scientific">Pistacia atlantica</name>
    <dbReference type="NCBI Taxonomy" id="434234"/>
    <lineage>
        <taxon>Eukaryota</taxon>
        <taxon>Viridiplantae</taxon>
        <taxon>Streptophyta</taxon>
        <taxon>Embryophyta</taxon>
        <taxon>Tracheophyta</taxon>
        <taxon>Spermatophyta</taxon>
        <taxon>Magnoliopsida</taxon>
        <taxon>eudicotyledons</taxon>
        <taxon>Gunneridae</taxon>
        <taxon>Pentapetalae</taxon>
        <taxon>rosids</taxon>
        <taxon>malvids</taxon>
        <taxon>Sapindales</taxon>
        <taxon>Anacardiaceae</taxon>
        <taxon>Pistacia</taxon>
    </lineage>
</organism>
<comment type="caution">
    <text evidence="1">The sequence shown here is derived from an EMBL/GenBank/DDBJ whole genome shotgun (WGS) entry which is preliminary data.</text>
</comment>
<dbReference type="Proteomes" id="UP001164250">
    <property type="component" value="Chromosome 13"/>
</dbReference>
<reference evidence="2" key="1">
    <citation type="journal article" date="2023" name="G3 (Bethesda)">
        <title>Genome assembly and association tests identify interacting loci associated with vigor, precocity, and sex in interspecific pistachio rootstocks.</title>
        <authorList>
            <person name="Palmer W."/>
            <person name="Jacygrad E."/>
            <person name="Sagayaradj S."/>
            <person name="Cavanaugh K."/>
            <person name="Han R."/>
            <person name="Bertier L."/>
            <person name="Beede B."/>
            <person name="Kafkas S."/>
            <person name="Golino D."/>
            <person name="Preece J."/>
            <person name="Michelmore R."/>
        </authorList>
    </citation>
    <scope>NUCLEOTIDE SEQUENCE [LARGE SCALE GENOMIC DNA]</scope>
</reference>
<dbReference type="EMBL" id="CM047909">
    <property type="protein sequence ID" value="KAJ0079798.1"/>
    <property type="molecule type" value="Genomic_DNA"/>
</dbReference>
<evidence type="ECO:0000313" key="2">
    <source>
        <dbReference type="Proteomes" id="UP001164250"/>
    </source>
</evidence>
<keyword evidence="2" id="KW-1185">Reference proteome</keyword>
<proteinExistence type="predicted"/>
<protein>
    <submittedName>
        <fullName evidence="1">Uncharacterized protein</fullName>
    </submittedName>
</protein>
<name>A0ACC1A195_9ROSI</name>
<evidence type="ECO:0000313" key="1">
    <source>
        <dbReference type="EMBL" id="KAJ0079798.1"/>
    </source>
</evidence>
<gene>
    <name evidence="1" type="ORF">Patl1_23933</name>
</gene>
<sequence length="130" mass="14412">MAHPVGRLGTASEMSLGPDEYALQWAEIKRLPTVDRFTTSLFDKNNANEHKSGMKVIDVTKLKPPEHHVDVRYKNLSLEAECEAVHGKPLPTVTGEVSYNGYKLNEFVPQKTAADVTSVQESVDSFLSLL</sequence>
<accession>A0ACC1A195</accession>